<dbReference type="InterPro" id="IPR001480">
    <property type="entry name" value="Bulb-type_lectin_dom"/>
</dbReference>
<evidence type="ECO:0000256" key="10">
    <source>
        <dbReference type="PIRNR" id="PIRNR000641"/>
    </source>
</evidence>
<evidence type="ECO:0000256" key="6">
    <source>
        <dbReference type="ARBA" id="ARBA00022777"/>
    </source>
</evidence>
<evidence type="ECO:0000256" key="9">
    <source>
        <dbReference type="ARBA" id="ARBA00023180"/>
    </source>
</evidence>
<keyword evidence="4" id="KW-0732">Signal</keyword>
<evidence type="ECO:0000256" key="12">
    <source>
        <dbReference type="SAM" id="Phobius"/>
    </source>
</evidence>
<feature type="region of interest" description="Disordered" evidence="11">
    <location>
        <begin position="1"/>
        <end position="31"/>
    </location>
</feature>
<dbReference type="Gene3D" id="2.90.10.10">
    <property type="entry name" value="Bulb-type lectin domain"/>
    <property type="match status" value="1"/>
</dbReference>
<dbReference type="CDD" id="cd00028">
    <property type="entry name" value="B_lectin"/>
    <property type="match status" value="1"/>
</dbReference>
<dbReference type="SUPFAM" id="SSF51110">
    <property type="entry name" value="alpha-D-mannose-specific plant lectins"/>
    <property type="match status" value="1"/>
</dbReference>
<dbReference type="EMBL" id="JABCRI010001407">
    <property type="protein sequence ID" value="KAF8364594.1"/>
    <property type="molecule type" value="Genomic_DNA"/>
</dbReference>
<dbReference type="PROSITE" id="PS50948">
    <property type="entry name" value="PAN"/>
    <property type="match status" value="1"/>
</dbReference>
<dbReference type="CDD" id="cd01098">
    <property type="entry name" value="PAN_AP_plant"/>
    <property type="match status" value="1"/>
</dbReference>
<dbReference type="FunFam" id="2.90.10.10:FF:000005">
    <property type="entry name" value="G-type lectin S-receptor-like serine/threonine-protein kinase"/>
    <property type="match status" value="1"/>
</dbReference>
<comment type="catalytic activity">
    <reaction evidence="10">
        <text>L-threonyl-[protein] + ATP = O-phospho-L-threonyl-[protein] + ADP + H(+)</text>
        <dbReference type="Rhea" id="RHEA:46608"/>
        <dbReference type="Rhea" id="RHEA-COMP:11060"/>
        <dbReference type="Rhea" id="RHEA-COMP:11605"/>
        <dbReference type="ChEBI" id="CHEBI:15378"/>
        <dbReference type="ChEBI" id="CHEBI:30013"/>
        <dbReference type="ChEBI" id="CHEBI:30616"/>
        <dbReference type="ChEBI" id="CHEBI:61977"/>
        <dbReference type="ChEBI" id="CHEBI:456216"/>
        <dbReference type="EC" id="2.7.11.1"/>
    </reaction>
</comment>
<comment type="subcellular location">
    <subcellularLocation>
        <location evidence="1">Membrane</location>
        <topology evidence="1">Single-pass membrane protein</topology>
    </subcellularLocation>
</comment>
<comment type="catalytic activity">
    <reaction evidence="10">
        <text>L-seryl-[protein] + ATP = O-phospho-L-seryl-[protein] + ADP + H(+)</text>
        <dbReference type="Rhea" id="RHEA:17989"/>
        <dbReference type="Rhea" id="RHEA-COMP:9863"/>
        <dbReference type="Rhea" id="RHEA-COMP:11604"/>
        <dbReference type="ChEBI" id="CHEBI:15378"/>
        <dbReference type="ChEBI" id="CHEBI:29999"/>
        <dbReference type="ChEBI" id="CHEBI:30616"/>
        <dbReference type="ChEBI" id="CHEBI:83421"/>
        <dbReference type="ChEBI" id="CHEBI:456216"/>
        <dbReference type="EC" id="2.7.11.1"/>
    </reaction>
</comment>
<comment type="similarity">
    <text evidence="10">Belongs to the protein kinase superfamily. Ser/Thr protein kinase family.</text>
</comment>
<dbReference type="InterPro" id="IPR003609">
    <property type="entry name" value="Pan_app"/>
</dbReference>
<dbReference type="GO" id="GO:0016020">
    <property type="term" value="C:membrane"/>
    <property type="evidence" value="ECO:0007669"/>
    <property type="project" value="UniProtKB-SubCell"/>
</dbReference>
<dbReference type="InterPro" id="IPR024171">
    <property type="entry name" value="SRK-like_kinase"/>
</dbReference>
<keyword evidence="2 10" id="KW-0723">Serine/threonine-protein kinase</keyword>
<sequence length="878" mass="98154">MMNTVFSSSLDERGEIGALTEDPPNVLDDHHNVKSTNHFKRMPEVVVVVGLQMSCNSEEIIEGEGERYDTISFVRQKKSSREILQSYVKMGRTVSRRSVSPILSTIFAAFLLFTCSSLLICSARDTIAPNDPLIGDGETLVSAGKTFELGFFSPNRSSNSKRYVGIWYYGLVPPTVVWVANRDAPLSDSSGFFGNDGNLKVFDGNGSILWSTSVESAKAASAKLLDSGNLILQEGNDEPIWQSFFDDSHPSDTFLPGMMMEGQELKSWKNESDPSPGDFTFRQIDKQFIISNGSAPYWRSGTSDDSWSFDQIPKAVESFLSNFRNTNSTTNPTYSNNYTRPSSNYNHTRLVMHSSGQIRHLKWNARTKMWDLSWWEPSNSCRVYQACGAYGICNSNSTPVCTCLPGYRPFFQNAWDSGQFSGGCTRKTTECGKDDVFRELKKMRVEKTESELKGKSEEECKAECRKRCCFAYSFESSMRRPYGSPTCWFWYEELKNLQGDSPNGGRDLYLRLTPSDLETTGRGCGNCGPNTIPYPLSTGPTCGDLAYFSFYCNTSTGQLHFKASNGSSYIVSRINPEKQTFVIQLEDAGTCGATGSTSKQLHISNSFYMANNTILLLLNCSTLRPQLPLDCTSSSPCHGYIKERKPCFDSHKCCSYTNGNSSSKLHEIGVLNSGCNAYTSIVSSDISTASDGWSEGVEIGWEPPSEPMCNSSNDCGDWPNSTCQLNMTVHGNKRCYCNENFRWDPYFVNCTQDVGDTKQLEETSQKKRPLSLMVILTISIGILLFCTLVCIYYLRRRRIVKREDESDQRGKDFTDSNKFREDKTPGIDIPFFDLETILAATENFSKSNKLGQGGFGPVYKYSSLVSTLLLLSKFPNQK</sequence>
<dbReference type="OrthoDB" id="1741851at2759"/>
<dbReference type="EC" id="2.7.11.1" evidence="10"/>
<dbReference type="Gene3D" id="3.30.200.20">
    <property type="entry name" value="Phosphorylase Kinase, domain 1"/>
    <property type="match status" value="1"/>
</dbReference>
<dbReference type="GO" id="GO:0004674">
    <property type="term" value="F:protein serine/threonine kinase activity"/>
    <property type="evidence" value="ECO:0007669"/>
    <property type="project" value="UniProtKB-KW"/>
</dbReference>
<dbReference type="Pfam" id="PF01453">
    <property type="entry name" value="B_lectin"/>
    <property type="match status" value="1"/>
</dbReference>
<feature type="domain" description="Bulb-type lectin" evidence="13">
    <location>
        <begin position="125"/>
        <end position="245"/>
    </location>
</feature>
<dbReference type="SMART" id="SM00473">
    <property type="entry name" value="PAN_AP"/>
    <property type="match status" value="1"/>
</dbReference>
<dbReference type="PANTHER" id="PTHR32444:SF235">
    <property type="entry name" value="OS01G0783900 PROTEIN"/>
    <property type="match status" value="1"/>
</dbReference>
<name>A0A835CZI4_TETSI</name>
<keyword evidence="8" id="KW-1015">Disulfide bond</keyword>
<accession>A0A835CZI4</accession>
<feature type="domain" description="Apple" evidence="14">
    <location>
        <begin position="431"/>
        <end position="513"/>
    </location>
</feature>
<dbReference type="GO" id="GO:0030247">
    <property type="term" value="F:polysaccharide binding"/>
    <property type="evidence" value="ECO:0007669"/>
    <property type="project" value="InterPro"/>
</dbReference>
<dbReference type="GO" id="GO:0048544">
    <property type="term" value="P:recognition of pollen"/>
    <property type="evidence" value="ECO:0007669"/>
    <property type="project" value="InterPro"/>
</dbReference>
<keyword evidence="7 10" id="KW-0067">ATP-binding</keyword>
<proteinExistence type="inferred from homology"/>
<evidence type="ECO:0000313" key="15">
    <source>
        <dbReference type="EMBL" id="KAF8364594.1"/>
    </source>
</evidence>
<dbReference type="InterPro" id="IPR000858">
    <property type="entry name" value="S_locus_glycoprot_dom"/>
</dbReference>
<evidence type="ECO:0000256" key="3">
    <source>
        <dbReference type="ARBA" id="ARBA00022679"/>
    </source>
</evidence>
<dbReference type="SMART" id="SM00108">
    <property type="entry name" value="B_lectin"/>
    <property type="match status" value="1"/>
</dbReference>
<gene>
    <name evidence="15" type="ORF">HHK36_033436</name>
</gene>
<dbReference type="PROSITE" id="PS50927">
    <property type="entry name" value="BULB_LECTIN"/>
    <property type="match status" value="1"/>
</dbReference>
<keyword evidence="12" id="KW-1133">Transmembrane helix</keyword>
<evidence type="ECO:0000259" key="13">
    <source>
        <dbReference type="PROSITE" id="PS50927"/>
    </source>
</evidence>
<evidence type="ECO:0000256" key="5">
    <source>
        <dbReference type="ARBA" id="ARBA00022741"/>
    </source>
</evidence>
<dbReference type="InterPro" id="IPR036426">
    <property type="entry name" value="Bulb-type_lectin_dom_sf"/>
</dbReference>
<dbReference type="AlphaFoldDB" id="A0A835CZI4"/>
<evidence type="ECO:0000256" key="8">
    <source>
        <dbReference type="ARBA" id="ARBA00023157"/>
    </source>
</evidence>
<evidence type="ECO:0000256" key="11">
    <source>
        <dbReference type="SAM" id="MobiDB-lite"/>
    </source>
</evidence>
<dbReference type="GO" id="GO:0005524">
    <property type="term" value="F:ATP binding"/>
    <property type="evidence" value="ECO:0007669"/>
    <property type="project" value="UniProtKB-KW"/>
</dbReference>
<dbReference type="InterPro" id="IPR025287">
    <property type="entry name" value="WAK_GUB"/>
</dbReference>
<dbReference type="PIRSF" id="PIRSF000641">
    <property type="entry name" value="SRK"/>
    <property type="match status" value="1"/>
</dbReference>
<keyword evidence="5 10" id="KW-0547">Nucleotide-binding</keyword>
<keyword evidence="12" id="KW-0812">Transmembrane</keyword>
<dbReference type="PANTHER" id="PTHR32444">
    <property type="entry name" value="BULB-TYPE LECTIN DOMAIN-CONTAINING PROTEIN"/>
    <property type="match status" value="1"/>
</dbReference>
<comment type="caution">
    <text evidence="15">The sequence shown here is derived from an EMBL/GenBank/DDBJ whole genome shotgun (WGS) entry which is preliminary data.</text>
</comment>
<dbReference type="Pfam" id="PF00954">
    <property type="entry name" value="S_locus_glycop"/>
    <property type="match status" value="1"/>
</dbReference>
<dbReference type="Proteomes" id="UP000655225">
    <property type="component" value="Unassembled WGS sequence"/>
</dbReference>
<reference evidence="15 16" key="1">
    <citation type="submission" date="2020-04" db="EMBL/GenBank/DDBJ databases">
        <title>Plant Genome Project.</title>
        <authorList>
            <person name="Zhang R.-G."/>
        </authorList>
    </citation>
    <scope>NUCLEOTIDE SEQUENCE [LARGE SCALE GENOMIC DNA]</scope>
    <source>
        <strain evidence="15">YNK0</strain>
        <tissue evidence="15">Leaf</tissue>
    </source>
</reference>
<keyword evidence="16" id="KW-1185">Reference proteome</keyword>
<evidence type="ECO:0000259" key="14">
    <source>
        <dbReference type="PROSITE" id="PS50948"/>
    </source>
</evidence>
<dbReference type="OMA" id="YMANNTI"/>
<keyword evidence="3 10" id="KW-0808">Transferase</keyword>
<keyword evidence="6 10" id="KW-0418">Kinase</keyword>
<dbReference type="Pfam" id="PF13947">
    <property type="entry name" value="GUB_WAK_bind"/>
    <property type="match status" value="1"/>
</dbReference>
<keyword evidence="12" id="KW-0472">Membrane</keyword>
<evidence type="ECO:0000256" key="1">
    <source>
        <dbReference type="ARBA" id="ARBA00004167"/>
    </source>
</evidence>
<evidence type="ECO:0000256" key="4">
    <source>
        <dbReference type="ARBA" id="ARBA00022729"/>
    </source>
</evidence>
<keyword evidence="9" id="KW-0325">Glycoprotein</keyword>
<feature type="transmembrane region" description="Helical" evidence="12">
    <location>
        <begin position="770"/>
        <end position="794"/>
    </location>
</feature>
<feature type="transmembrane region" description="Helical" evidence="12">
    <location>
        <begin position="99"/>
        <end position="120"/>
    </location>
</feature>
<evidence type="ECO:0000256" key="2">
    <source>
        <dbReference type="ARBA" id="ARBA00022527"/>
    </source>
</evidence>
<organism evidence="15 16">
    <name type="scientific">Tetracentron sinense</name>
    <name type="common">Spur-leaf</name>
    <dbReference type="NCBI Taxonomy" id="13715"/>
    <lineage>
        <taxon>Eukaryota</taxon>
        <taxon>Viridiplantae</taxon>
        <taxon>Streptophyta</taxon>
        <taxon>Embryophyta</taxon>
        <taxon>Tracheophyta</taxon>
        <taxon>Spermatophyta</taxon>
        <taxon>Magnoliopsida</taxon>
        <taxon>Trochodendrales</taxon>
        <taxon>Trochodendraceae</taxon>
        <taxon>Tetracentron</taxon>
    </lineage>
</organism>
<evidence type="ECO:0000313" key="16">
    <source>
        <dbReference type="Proteomes" id="UP000655225"/>
    </source>
</evidence>
<evidence type="ECO:0000256" key="7">
    <source>
        <dbReference type="ARBA" id="ARBA00022840"/>
    </source>
</evidence>
<protein>
    <recommendedName>
        <fullName evidence="10">Receptor-like serine/threonine-protein kinase</fullName>
        <ecNumber evidence="10">2.7.11.1</ecNumber>
    </recommendedName>
</protein>